<dbReference type="AlphaFoldDB" id="A0A8K0AG84"/>
<organism evidence="2 3">
    <name type="scientific">Branchiostoma lanceolatum</name>
    <name type="common">Common lancelet</name>
    <name type="synonym">Amphioxus lanceolatum</name>
    <dbReference type="NCBI Taxonomy" id="7740"/>
    <lineage>
        <taxon>Eukaryota</taxon>
        <taxon>Metazoa</taxon>
        <taxon>Chordata</taxon>
        <taxon>Cephalochordata</taxon>
        <taxon>Leptocardii</taxon>
        <taxon>Amphioxiformes</taxon>
        <taxon>Branchiostomatidae</taxon>
        <taxon>Branchiostoma</taxon>
    </lineage>
</organism>
<name>A0A8K0AG84_BRALA</name>
<evidence type="ECO:0000313" key="3">
    <source>
        <dbReference type="Proteomes" id="UP000838412"/>
    </source>
</evidence>
<keyword evidence="3" id="KW-1185">Reference proteome</keyword>
<dbReference type="Proteomes" id="UP000838412">
    <property type="component" value="Chromosome 9"/>
</dbReference>
<sequence>MMGQEGARNGQPHPGRDRKEMVKCTVQGTCGQLSSTAAAQTKGMADKPDSTPGEKVVCIKLLSSEFLRDDEREVLSFPHVCVDTTNGLEMLKAGWD</sequence>
<dbReference type="EMBL" id="OV696694">
    <property type="protein sequence ID" value="CAH1273345.1"/>
    <property type="molecule type" value="Genomic_DNA"/>
</dbReference>
<gene>
    <name evidence="2" type="primary">Hypp5093</name>
    <name evidence="2" type="ORF">BLAG_LOCUS24711</name>
</gene>
<feature type="region of interest" description="Disordered" evidence="1">
    <location>
        <begin position="1"/>
        <end position="20"/>
    </location>
</feature>
<reference evidence="2" key="1">
    <citation type="submission" date="2022-01" db="EMBL/GenBank/DDBJ databases">
        <authorList>
            <person name="Braso-Vives M."/>
        </authorList>
    </citation>
    <scope>NUCLEOTIDE SEQUENCE</scope>
</reference>
<evidence type="ECO:0000313" key="2">
    <source>
        <dbReference type="EMBL" id="CAH1273345.1"/>
    </source>
</evidence>
<evidence type="ECO:0000256" key="1">
    <source>
        <dbReference type="SAM" id="MobiDB-lite"/>
    </source>
</evidence>
<accession>A0A8K0AG84</accession>
<proteinExistence type="predicted"/>
<protein>
    <submittedName>
        <fullName evidence="2">Hypp5093 protein</fullName>
    </submittedName>
</protein>